<reference evidence="5 6" key="1">
    <citation type="submission" date="2018-09" db="EMBL/GenBank/DDBJ databases">
        <title>Streptomyces sp. nov. DS1-2, an endophytic actinomycete isolated from roots of Dendrobium scabrilingue.</title>
        <authorList>
            <person name="Kuncharoen N."/>
            <person name="Kudo T."/>
            <person name="Ohkuma M."/>
            <person name="Yuki M."/>
            <person name="Tanasupawat S."/>
        </authorList>
    </citation>
    <scope>NUCLEOTIDE SEQUENCE [LARGE SCALE GENOMIC DNA]</scope>
    <source>
        <strain evidence="3 6">AZ1-7</strain>
        <strain evidence="4 5">DS1-2</strain>
    </source>
</reference>
<dbReference type="Pfam" id="PF07969">
    <property type="entry name" value="Amidohydro_3"/>
    <property type="match status" value="1"/>
</dbReference>
<keyword evidence="3" id="KW-0378">Hydrolase</keyword>
<dbReference type="InterPro" id="IPR011059">
    <property type="entry name" value="Metal-dep_hydrolase_composite"/>
</dbReference>
<dbReference type="SUPFAM" id="SSF51338">
    <property type="entry name" value="Composite domain of metallo-dependent hydrolases"/>
    <property type="match status" value="1"/>
</dbReference>
<evidence type="ECO:0000313" key="4">
    <source>
        <dbReference type="EMBL" id="RKN17751.1"/>
    </source>
</evidence>
<dbReference type="Gene3D" id="3.20.20.140">
    <property type="entry name" value="Metal-dependent hydrolases"/>
    <property type="match status" value="1"/>
</dbReference>
<dbReference type="CDD" id="cd01300">
    <property type="entry name" value="YtcJ_like"/>
    <property type="match status" value="1"/>
</dbReference>
<keyword evidence="5" id="KW-1185">Reference proteome</keyword>
<name>A0A3A9VZI2_9ACTN</name>
<dbReference type="PANTHER" id="PTHR22642">
    <property type="entry name" value="IMIDAZOLONEPROPIONASE"/>
    <property type="match status" value="1"/>
</dbReference>
<dbReference type="InterPro" id="IPR033932">
    <property type="entry name" value="YtcJ-like"/>
</dbReference>
<evidence type="ECO:0000313" key="5">
    <source>
        <dbReference type="Proteomes" id="UP000268652"/>
    </source>
</evidence>
<proteinExistence type="predicted"/>
<evidence type="ECO:0000313" key="6">
    <source>
        <dbReference type="Proteomes" id="UP000275024"/>
    </source>
</evidence>
<sequence length="540" mass="57801">MAGRLNGRAADDRDVIVRGRVRTMDAARPSAEAMLVRGDRVVTTGDLSTLRALSPSARVERARGTVLPGFIDAHVHTLVVGLERRRLTISEAGSVREIVERVRDWLASHPGLDWAVVGLHVHAEDLAEGRLPDRHDLDPVSGGTALYLDRRTHDAIVNSAALERCGIDRSTPDPPGGSIERDAGGEPTGVLVERPAADLVFSHVPPVDRDDLHAALAEGQAHLHSLGVVGAAEPGLSPVELAVYQEAWARGTLTLRTLAMPLVDTALPPEEFLAGLGTVTGFGDERLRIGPLKVYFDGTGGFGTALLGRAWPGRPGYHGTQVCSTATFEALVDHCAARGWSLAVHTVGDEAVRIVLDCFHRADLRHPIRDLRFSIMHAYLWPSAESMERAARLGVVLSTQPSMHWRVGAGIADRFGALADDLAPLGAWAAAGVRMAGGSDGPDFPMSPLFGMWQARTRRVRARTGALGARWALTPAQALRMWTLDSAYYCFADDVRGSLAPGKLADWVEVSADPVEADDDALAEAAVLRTVVGGREVFAA</sequence>
<evidence type="ECO:0000256" key="1">
    <source>
        <dbReference type="SAM" id="MobiDB-lite"/>
    </source>
</evidence>
<evidence type="ECO:0000313" key="3">
    <source>
        <dbReference type="EMBL" id="RKN05942.1"/>
    </source>
</evidence>
<evidence type="ECO:0000259" key="2">
    <source>
        <dbReference type="Pfam" id="PF07969"/>
    </source>
</evidence>
<dbReference type="OrthoDB" id="3173428at2"/>
<comment type="caution">
    <text evidence="3">The sequence shown here is derived from an EMBL/GenBank/DDBJ whole genome shotgun (WGS) entry which is preliminary data.</text>
</comment>
<organism evidence="3 6">
    <name type="scientific">Streptomyces radicis</name>
    <dbReference type="NCBI Taxonomy" id="1750517"/>
    <lineage>
        <taxon>Bacteria</taxon>
        <taxon>Bacillati</taxon>
        <taxon>Actinomycetota</taxon>
        <taxon>Actinomycetes</taxon>
        <taxon>Kitasatosporales</taxon>
        <taxon>Streptomycetaceae</taxon>
        <taxon>Streptomyces</taxon>
    </lineage>
</organism>
<accession>A0A3A9VZI2</accession>
<dbReference type="AlphaFoldDB" id="A0A3A9VZI2"/>
<dbReference type="Proteomes" id="UP000275024">
    <property type="component" value="Unassembled WGS sequence"/>
</dbReference>
<dbReference type="SUPFAM" id="SSF51556">
    <property type="entry name" value="Metallo-dependent hydrolases"/>
    <property type="match status" value="1"/>
</dbReference>
<dbReference type="GO" id="GO:0016810">
    <property type="term" value="F:hydrolase activity, acting on carbon-nitrogen (but not peptide) bonds"/>
    <property type="evidence" value="ECO:0007669"/>
    <property type="project" value="InterPro"/>
</dbReference>
<feature type="domain" description="Amidohydrolase 3" evidence="2">
    <location>
        <begin position="64"/>
        <end position="538"/>
    </location>
</feature>
<dbReference type="EMBL" id="RBDX01000023">
    <property type="protein sequence ID" value="RKN05942.1"/>
    <property type="molecule type" value="Genomic_DNA"/>
</dbReference>
<gene>
    <name evidence="4" type="ORF">D7318_23170</name>
    <name evidence="3" type="ORF">D7319_23540</name>
</gene>
<dbReference type="EMBL" id="RBDY01000021">
    <property type="protein sequence ID" value="RKN17751.1"/>
    <property type="molecule type" value="Genomic_DNA"/>
</dbReference>
<dbReference type="Gene3D" id="3.10.310.70">
    <property type="match status" value="1"/>
</dbReference>
<dbReference type="InterPro" id="IPR032466">
    <property type="entry name" value="Metal_Hydrolase"/>
</dbReference>
<protein>
    <submittedName>
        <fullName evidence="3">Amidohydrolase</fullName>
    </submittedName>
</protein>
<dbReference type="PANTHER" id="PTHR22642:SF2">
    <property type="entry name" value="PROTEIN LONG AFTER FAR-RED 3"/>
    <property type="match status" value="1"/>
</dbReference>
<dbReference type="Gene3D" id="2.30.40.10">
    <property type="entry name" value="Urease, subunit C, domain 1"/>
    <property type="match status" value="1"/>
</dbReference>
<feature type="region of interest" description="Disordered" evidence="1">
    <location>
        <begin position="168"/>
        <end position="188"/>
    </location>
</feature>
<dbReference type="RefSeq" id="WP_120699110.1">
    <property type="nucleotide sequence ID" value="NZ_RBDX01000023.1"/>
</dbReference>
<dbReference type="Proteomes" id="UP000268652">
    <property type="component" value="Unassembled WGS sequence"/>
</dbReference>
<dbReference type="InterPro" id="IPR013108">
    <property type="entry name" value="Amidohydro_3"/>
</dbReference>